<dbReference type="SUPFAM" id="SSF54106">
    <property type="entry name" value="LysM domain"/>
    <property type="match status" value="1"/>
</dbReference>
<reference evidence="3" key="1">
    <citation type="submission" date="2019-04" db="EMBL/GenBank/DDBJ databases">
        <title>Evolution of Biomass-Degrading Anaerobic Consortia Revealed by Metagenomics.</title>
        <authorList>
            <person name="Peng X."/>
        </authorList>
    </citation>
    <scope>NUCLEOTIDE SEQUENCE</scope>
    <source>
        <strain evidence="3">SIG240</strain>
    </source>
</reference>
<name>A0A927WP57_SELRU</name>
<comment type="caution">
    <text evidence="3">The sequence shown here is derived from an EMBL/GenBank/DDBJ whole genome shotgun (WGS) entry which is preliminary data.</text>
</comment>
<dbReference type="Pfam" id="PF01476">
    <property type="entry name" value="LysM"/>
    <property type="match status" value="1"/>
</dbReference>
<organism evidence="3 4">
    <name type="scientific">Selenomonas ruminantium</name>
    <dbReference type="NCBI Taxonomy" id="971"/>
    <lineage>
        <taxon>Bacteria</taxon>
        <taxon>Bacillati</taxon>
        <taxon>Bacillota</taxon>
        <taxon>Negativicutes</taxon>
        <taxon>Selenomonadales</taxon>
        <taxon>Selenomonadaceae</taxon>
        <taxon>Selenomonas</taxon>
    </lineage>
</organism>
<keyword evidence="1" id="KW-0732">Signal</keyword>
<dbReference type="AlphaFoldDB" id="A0A927WP57"/>
<evidence type="ECO:0000313" key="4">
    <source>
        <dbReference type="Proteomes" id="UP000761380"/>
    </source>
</evidence>
<dbReference type="InterPro" id="IPR036779">
    <property type="entry name" value="LysM_dom_sf"/>
</dbReference>
<dbReference type="CDD" id="cd00118">
    <property type="entry name" value="LysM"/>
    <property type="match status" value="1"/>
</dbReference>
<feature type="chain" id="PRO_5039063941" evidence="1">
    <location>
        <begin position="30"/>
        <end position="106"/>
    </location>
</feature>
<dbReference type="PROSITE" id="PS51782">
    <property type="entry name" value="LYSM"/>
    <property type="match status" value="1"/>
</dbReference>
<feature type="signal peptide" evidence="1">
    <location>
        <begin position="1"/>
        <end position="29"/>
    </location>
</feature>
<evidence type="ECO:0000313" key="3">
    <source>
        <dbReference type="EMBL" id="MBE6091921.1"/>
    </source>
</evidence>
<sequence>MRKRKFNARRGAACLMLAAAAFFFCGMYDGDQELVETTYTVEPGDTLWSIGEKHLPLNTGGRRYLPEFVEGIKELNPWVVEQRYNIHPGDKIRVNYWIKKEPGASE</sequence>
<dbReference type="Gene3D" id="3.10.350.10">
    <property type="entry name" value="LysM domain"/>
    <property type="match status" value="1"/>
</dbReference>
<feature type="domain" description="LysM" evidence="2">
    <location>
        <begin position="37"/>
        <end position="94"/>
    </location>
</feature>
<evidence type="ECO:0000259" key="2">
    <source>
        <dbReference type="PROSITE" id="PS51782"/>
    </source>
</evidence>
<protein>
    <submittedName>
        <fullName evidence="3">LysM peptidoglycan-binding domain-containing protein</fullName>
    </submittedName>
</protein>
<evidence type="ECO:0000256" key="1">
    <source>
        <dbReference type="SAM" id="SignalP"/>
    </source>
</evidence>
<dbReference type="InterPro" id="IPR018392">
    <property type="entry name" value="LysM"/>
</dbReference>
<dbReference type="Proteomes" id="UP000761380">
    <property type="component" value="Unassembled WGS sequence"/>
</dbReference>
<accession>A0A927WP57</accession>
<proteinExistence type="predicted"/>
<gene>
    <name evidence="3" type="ORF">E7201_01900</name>
</gene>
<dbReference type="EMBL" id="SVBY01000008">
    <property type="protein sequence ID" value="MBE6091921.1"/>
    <property type="molecule type" value="Genomic_DNA"/>
</dbReference>